<dbReference type="EMBL" id="CVQH01021939">
    <property type="protein sequence ID" value="CRK31922.1"/>
    <property type="molecule type" value="Genomic_DNA"/>
</dbReference>
<feature type="region of interest" description="Disordered" evidence="1">
    <location>
        <begin position="195"/>
        <end position="255"/>
    </location>
</feature>
<feature type="compositionally biased region" description="Pro residues" evidence="1">
    <location>
        <begin position="62"/>
        <end position="72"/>
    </location>
</feature>
<sequence length="287" mass="30626">MSVSRILPRMRSIMAARAPAARFASSATHTIQSQTPPAPIVPSNKQAHPIGNFYQAMLDDPQPIPGQKPEQPPASAAPSAKKEPAKKRESTAPLPQRAPAEPSHAEATEQEEPPVPSPPPATAEEKARLVFGEIRSGPRARAERLAAARAKTVTIAGVLVPPRPVEPDNCCMSGCVNCVYDLFQEELEEWSAAKKEAEARLAAQQAEALAETEAEQASSSSAGSGGSMDDDGGGSEVDWVPQPPEQGPAKHAWDEGLYADIPVGIREFMKTEKRLKEQHRQQGTLGG</sequence>
<dbReference type="Proteomes" id="UP000044602">
    <property type="component" value="Unassembled WGS sequence"/>
</dbReference>
<feature type="region of interest" description="Disordered" evidence="1">
    <location>
        <begin position="25"/>
        <end position="123"/>
    </location>
</feature>
<feature type="compositionally biased region" description="Basic and acidic residues" evidence="1">
    <location>
        <begin position="80"/>
        <end position="90"/>
    </location>
</feature>
<organism evidence="3 4">
    <name type="scientific">Verticillium longisporum</name>
    <name type="common">Verticillium dahliae var. longisporum</name>
    <dbReference type="NCBI Taxonomy" id="100787"/>
    <lineage>
        <taxon>Eukaryota</taxon>
        <taxon>Fungi</taxon>
        <taxon>Dikarya</taxon>
        <taxon>Ascomycota</taxon>
        <taxon>Pezizomycotina</taxon>
        <taxon>Sordariomycetes</taxon>
        <taxon>Hypocreomycetidae</taxon>
        <taxon>Glomerellales</taxon>
        <taxon>Plectosphaerellaceae</taxon>
        <taxon>Verticillium</taxon>
    </lineage>
</organism>
<evidence type="ECO:0000256" key="1">
    <source>
        <dbReference type="SAM" id="MobiDB-lite"/>
    </source>
</evidence>
<gene>
    <name evidence="3" type="ORF">BN1708_016046</name>
</gene>
<feature type="domain" description="Oxidoreductase-like" evidence="2">
    <location>
        <begin position="154"/>
        <end position="198"/>
    </location>
</feature>
<name>A0A0G4MCA5_VERLO</name>
<dbReference type="PANTHER" id="PTHR21193:SF3">
    <property type="entry name" value="OXIDOREDUCTASE-LIKE DOMAIN-CONTAINING PROTEIN 1"/>
    <property type="match status" value="1"/>
</dbReference>
<dbReference type="PANTHER" id="PTHR21193">
    <property type="entry name" value="OXIDOREDUCTASE-LIKE DOMAIN-CONTAINING PROTEIN 1"/>
    <property type="match status" value="1"/>
</dbReference>
<protein>
    <recommendedName>
        <fullName evidence="2">Oxidoreductase-like domain-containing protein</fullName>
    </recommendedName>
</protein>
<proteinExistence type="predicted"/>
<accession>A0A0G4MCA5</accession>
<dbReference type="AlphaFoldDB" id="A0A0G4MCA5"/>
<keyword evidence="4" id="KW-1185">Reference proteome</keyword>
<evidence type="ECO:0000259" key="2">
    <source>
        <dbReference type="Pfam" id="PF09791"/>
    </source>
</evidence>
<feature type="compositionally biased region" description="Low complexity" evidence="1">
    <location>
        <begin position="200"/>
        <end position="222"/>
    </location>
</feature>
<evidence type="ECO:0000313" key="4">
    <source>
        <dbReference type="Proteomes" id="UP000044602"/>
    </source>
</evidence>
<dbReference type="Pfam" id="PF09791">
    <property type="entry name" value="Oxidored-like"/>
    <property type="match status" value="1"/>
</dbReference>
<reference evidence="3 4" key="1">
    <citation type="submission" date="2015-05" db="EMBL/GenBank/DDBJ databases">
        <authorList>
            <person name="Wang D.B."/>
            <person name="Wang M."/>
        </authorList>
    </citation>
    <scope>NUCLEOTIDE SEQUENCE [LARGE SCALE GENOMIC DNA]</scope>
    <source>
        <strain evidence="3">VL1</strain>
    </source>
</reference>
<evidence type="ECO:0000313" key="3">
    <source>
        <dbReference type="EMBL" id="CRK31922.1"/>
    </source>
</evidence>
<dbReference type="InterPro" id="IPR039251">
    <property type="entry name" value="OXLD1"/>
</dbReference>
<dbReference type="GO" id="GO:0005739">
    <property type="term" value="C:mitochondrion"/>
    <property type="evidence" value="ECO:0007669"/>
    <property type="project" value="TreeGrafter"/>
</dbReference>
<dbReference type="InterPro" id="IPR019180">
    <property type="entry name" value="Oxidoreductase-like_N"/>
</dbReference>
<dbReference type="STRING" id="100787.A0A0G4MCA5"/>